<accession>A0A399JA86</accession>
<dbReference type="InterPro" id="IPR050206">
    <property type="entry name" value="FtsK/SpoIIIE/SftA"/>
</dbReference>
<dbReference type="InterPro" id="IPR027417">
    <property type="entry name" value="P-loop_NTPase"/>
</dbReference>
<evidence type="ECO:0000256" key="2">
    <source>
        <dbReference type="ARBA" id="ARBA00022840"/>
    </source>
</evidence>
<dbReference type="PANTHER" id="PTHR22683:SF1">
    <property type="entry name" value="TYPE VII SECRETION SYSTEM PROTEIN ESSC"/>
    <property type="match status" value="1"/>
</dbReference>
<dbReference type="Gene3D" id="3.40.50.300">
    <property type="entry name" value="P-loop containing nucleotide triphosphate hydrolases"/>
    <property type="match status" value="1"/>
</dbReference>
<gene>
    <name evidence="6" type="ORF">DWB68_14235</name>
</gene>
<dbReference type="PROSITE" id="PS50901">
    <property type="entry name" value="FTSK"/>
    <property type="match status" value="1"/>
</dbReference>
<keyword evidence="2 3" id="KW-0067">ATP-binding</keyword>
<sequence length="720" mass="74586">MKGTDTLGPGEHGTATPGLGAVVGEGEGGPLSLDLIEHGPHALVAGTTGAGKSDFLRGWFASLAEAHPPERLRFVLFDFKGGSTFGPFARLPHTECVVTDLDAEASERVLEALAVEVKRREAWLASHGAPDLASASRLPGAPAHLIVAIDEFRVLAEEVPHVLQRLVRIATVGRSLGIHLVLSTQRPQGVISPDIRANVSLVVALRLASDHESSDVLGSTLASTIDPSLPGSAYVRLGGGSPTLVRFTAADGAGAGADDELLGPRLSDTLHLPPGPAASGSFEDRLAAAGRGRSRPARPLVPAPLPLAPIRLRVADPGTGLLLGLRQHAGGPPSALRWDPDARTGLALIAGMPSELGPVGAAMIAEALADRELARRSIILDGLDAHRGLGHGHAPLAVATAADPAWADEVLAAAEASASDPHPLLLWVLGLGAWLGDGAGAAGMRREARLLALCQRPGVVPILAGTRELAGSRWLLPCPTRIYLPRGAGEESTALWPRLTPTAAVPGRGALLGPGLPERGAPVQLVVADMAAGTPREDRAALWQPPPAAVPAGSLTAPAVARVSVSGEPTAWRPRGRAALVLGGPGSGRSSGARLLCEAWGEPWAQWVPGSAAPEPHLWALVDDADAWPRDPAYELAERVRSGGRVIATALASTRLHLTLPWFGDLDPLLDLVLLGPRSAAEAESCGWRVPVDSSAPPGRCWLVPQGRTEPIRAQLAAHR</sequence>
<feature type="region of interest" description="Disordered" evidence="4">
    <location>
        <begin position="1"/>
        <end position="23"/>
    </location>
</feature>
<evidence type="ECO:0000313" key="7">
    <source>
        <dbReference type="Proteomes" id="UP000265419"/>
    </source>
</evidence>
<evidence type="ECO:0000256" key="1">
    <source>
        <dbReference type="ARBA" id="ARBA00022741"/>
    </source>
</evidence>
<keyword evidence="7" id="KW-1185">Reference proteome</keyword>
<protein>
    <recommendedName>
        <fullName evidence="5">FtsK domain-containing protein</fullName>
    </recommendedName>
</protein>
<organism evidence="6 7">
    <name type="scientific">Galactobacter valiniphilus</name>
    <dbReference type="NCBI Taxonomy" id="2676122"/>
    <lineage>
        <taxon>Bacteria</taxon>
        <taxon>Bacillati</taxon>
        <taxon>Actinomycetota</taxon>
        <taxon>Actinomycetes</taxon>
        <taxon>Micrococcales</taxon>
        <taxon>Micrococcaceae</taxon>
        <taxon>Galactobacter</taxon>
    </lineage>
</organism>
<keyword evidence="1 3" id="KW-0547">Nucleotide-binding</keyword>
<dbReference type="EMBL" id="QQXK01000036">
    <property type="protein sequence ID" value="RII41109.1"/>
    <property type="molecule type" value="Genomic_DNA"/>
</dbReference>
<feature type="domain" description="FtsK" evidence="5">
    <location>
        <begin position="28"/>
        <end position="214"/>
    </location>
</feature>
<proteinExistence type="predicted"/>
<reference evidence="6 7" key="1">
    <citation type="submission" date="2018-07" db="EMBL/GenBank/DDBJ databases">
        <title>Arthrobacter sp. nov., isolated from raw cow's milk with high bacterial count.</title>
        <authorList>
            <person name="Hahne J."/>
            <person name="Isele D."/>
            <person name="Lipski A."/>
        </authorList>
    </citation>
    <scope>NUCLEOTIDE SEQUENCE [LARGE SCALE GENOMIC DNA]</scope>
    <source>
        <strain evidence="6 7">JZ R-35</strain>
    </source>
</reference>
<dbReference type="Proteomes" id="UP000265419">
    <property type="component" value="Unassembled WGS sequence"/>
</dbReference>
<evidence type="ECO:0000256" key="4">
    <source>
        <dbReference type="SAM" id="MobiDB-lite"/>
    </source>
</evidence>
<comment type="caution">
    <text evidence="6">The sequence shown here is derived from an EMBL/GenBank/DDBJ whole genome shotgun (WGS) entry which is preliminary data.</text>
</comment>
<evidence type="ECO:0000313" key="6">
    <source>
        <dbReference type="EMBL" id="RII41109.1"/>
    </source>
</evidence>
<dbReference type="RefSeq" id="WP_119425783.1">
    <property type="nucleotide sequence ID" value="NZ_QQXK01000036.1"/>
</dbReference>
<feature type="binding site" evidence="3">
    <location>
        <begin position="46"/>
        <end position="53"/>
    </location>
    <ligand>
        <name>ATP</name>
        <dbReference type="ChEBI" id="CHEBI:30616"/>
    </ligand>
</feature>
<dbReference type="AlphaFoldDB" id="A0A399JA86"/>
<dbReference type="GO" id="GO:0003677">
    <property type="term" value="F:DNA binding"/>
    <property type="evidence" value="ECO:0007669"/>
    <property type="project" value="InterPro"/>
</dbReference>
<dbReference type="InterPro" id="IPR002543">
    <property type="entry name" value="FtsK_dom"/>
</dbReference>
<dbReference type="SUPFAM" id="SSF52540">
    <property type="entry name" value="P-loop containing nucleoside triphosphate hydrolases"/>
    <property type="match status" value="1"/>
</dbReference>
<dbReference type="Pfam" id="PF01580">
    <property type="entry name" value="FtsK_SpoIIIE"/>
    <property type="match status" value="1"/>
</dbReference>
<evidence type="ECO:0000256" key="3">
    <source>
        <dbReference type="PROSITE-ProRule" id="PRU00289"/>
    </source>
</evidence>
<evidence type="ECO:0000259" key="5">
    <source>
        <dbReference type="PROSITE" id="PS50901"/>
    </source>
</evidence>
<feature type="region of interest" description="Disordered" evidence="4">
    <location>
        <begin position="259"/>
        <end position="282"/>
    </location>
</feature>
<name>A0A399JA86_9MICC</name>
<dbReference type="GO" id="GO:0005524">
    <property type="term" value="F:ATP binding"/>
    <property type="evidence" value="ECO:0007669"/>
    <property type="project" value="UniProtKB-UniRule"/>
</dbReference>
<dbReference type="PANTHER" id="PTHR22683">
    <property type="entry name" value="SPORULATION PROTEIN RELATED"/>
    <property type="match status" value="1"/>
</dbReference>